<accession>A0A7J0CQ81</accession>
<sequence length="73" mass="7346">MSPKAQVVSTNSRSVRGPSAYSSVPRSPRTTAKGHRGRELGVDALGALGVRLPARGGSVCGTAAASLALAGWE</sequence>
<dbReference type="Proteomes" id="UP000498740">
    <property type="component" value="Unassembled WGS sequence"/>
</dbReference>
<gene>
    <name evidence="2" type="ORF">Smic_32120</name>
</gene>
<evidence type="ECO:0000256" key="1">
    <source>
        <dbReference type="SAM" id="MobiDB-lite"/>
    </source>
</evidence>
<dbReference type="AlphaFoldDB" id="A0A7J0CQ81"/>
<dbReference type="EMBL" id="BLWD01000001">
    <property type="protein sequence ID" value="GFN04656.1"/>
    <property type="molecule type" value="Genomic_DNA"/>
</dbReference>
<feature type="compositionally biased region" description="Polar residues" evidence="1">
    <location>
        <begin position="7"/>
        <end position="30"/>
    </location>
</feature>
<evidence type="ECO:0000313" key="3">
    <source>
        <dbReference type="Proteomes" id="UP000498740"/>
    </source>
</evidence>
<reference evidence="2 3" key="1">
    <citation type="submission" date="2020-05" db="EMBL/GenBank/DDBJ databases">
        <title>Whole genome shotgun sequence of Streptomyces microflavus NBRC 13062.</title>
        <authorList>
            <person name="Komaki H."/>
            <person name="Tamura T."/>
        </authorList>
    </citation>
    <scope>NUCLEOTIDE SEQUENCE [LARGE SCALE GENOMIC DNA]</scope>
    <source>
        <strain evidence="2 3">NBRC 13062</strain>
    </source>
</reference>
<protein>
    <submittedName>
        <fullName evidence="2">Uncharacterized protein</fullName>
    </submittedName>
</protein>
<name>A0A7J0CQ81_STRMI</name>
<proteinExistence type="predicted"/>
<feature type="region of interest" description="Disordered" evidence="1">
    <location>
        <begin position="1"/>
        <end position="38"/>
    </location>
</feature>
<organism evidence="2 3">
    <name type="scientific">Streptomyces microflavus</name>
    <name type="common">Streptomyces lipmanii</name>
    <dbReference type="NCBI Taxonomy" id="1919"/>
    <lineage>
        <taxon>Bacteria</taxon>
        <taxon>Bacillati</taxon>
        <taxon>Actinomycetota</taxon>
        <taxon>Actinomycetes</taxon>
        <taxon>Kitasatosporales</taxon>
        <taxon>Streptomycetaceae</taxon>
        <taxon>Streptomyces</taxon>
    </lineage>
</organism>
<comment type="caution">
    <text evidence="2">The sequence shown here is derived from an EMBL/GenBank/DDBJ whole genome shotgun (WGS) entry which is preliminary data.</text>
</comment>
<evidence type="ECO:0000313" key="2">
    <source>
        <dbReference type="EMBL" id="GFN04656.1"/>
    </source>
</evidence>